<protein>
    <submittedName>
        <fullName evidence="3">Uncharacterized protein</fullName>
    </submittedName>
</protein>
<dbReference type="InterPro" id="IPR035994">
    <property type="entry name" value="Nucleoside_phosphorylase_sf"/>
</dbReference>
<dbReference type="RefSeq" id="WP_208976093.1">
    <property type="nucleotide sequence ID" value="NZ_FOHU01000001.1"/>
</dbReference>
<dbReference type="EMBL" id="FOHU01000001">
    <property type="protein sequence ID" value="SES70327.1"/>
    <property type="molecule type" value="Genomic_DNA"/>
</dbReference>
<dbReference type="GO" id="GO:0009116">
    <property type="term" value="P:nucleoside metabolic process"/>
    <property type="evidence" value="ECO:0007669"/>
    <property type="project" value="InterPro"/>
</dbReference>
<evidence type="ECO:0000256" key="1">
    <source>
        <dbReference type="ARBA" id="ARBA00022676"/>
    </source>
</evidence>
<organism evidence="3 4">
    <name type="scientific">Natronincola peptidivorans</name>
    <dbReference type="NCBI Taxonomy" id="426128"/>
    <lineage>
        <taxon>Bacteria</taxon>
        <taxon>Bacillati</taxon>
        <taxon>Bacillota</taxon>
        <taxon>Clostridia</taxon>
        <taxon>Peptostreptococcales</taxon>
        <taxon>Natronincolaceae</taxon>
        <taxon>Natronincola</taxon>
    </lineage>
</organism>
<dbReference type="Proteomes" id="UP000199568">
    <property type="component" value="Unassembled WGS sequence"/>
</dbReference>
<dbReference type="STRING" id="426128.SAMN05660297_00310"/>
<dbReference type="Gene3D" id="3.40.50.1580">
    <property type="entry name" value="Nucleoside phosphorylase domain"/>
    <property type="match status" value="1"/>
</dbReference>
<sequence length="94" mass="10284">MENLLQKVKDAKKYILSKTNETPQIGLMFGSGLGSLVIVPRHGGLKVLGIPCVTDMPIPDKLESISHEEVMEVANKTKPKFIGLVKEILSEVNV</sequence>
<dbReference type="PANTHER" id="PTHR11904:SF9">
    <property type="entry name" value="PURINE NUCLEOSIDE PHOSPHORYLASE-RELATED"/>
    <property type="match status" value="1"/>
</dbReference>
<dbReference type="GO" id="GO:0005737">
    <property type="term" value="C:cytoplasm"/>
    <property type="evidence" value="ECO:0007669"/>
    <property type="project" value="TreeGrafter"/>
</dbReference>
<dbReference type="PANTHER" id="PTHR11904">
    <property type="entry name" value="METHYLTHIOADENOSINE/PURINE NUCLEOSIDE PHOSPHORYLASE"/>
    <property type="match status" value="1"/>
</dbReference>
<accession>A0A1H9YMP4</accession>
<keyword evidence="2" id="KW-0808">Transferase</keyword>
<gene>
    <name evidence="3" type="ORF">SAMN05660297_00310</name>
</gene>
<evidence type="ECO:0000313" key="4">
    <source>
        <dbReference type="Proteomes" id="UP000199568"/>
    </source>
</evidence>
<dbReference type="SUPFAM" id="SSF53167">
    <property type="entry name" value="Purine and uridine phosphorylases"/>
    <property type="match status" value="1"/>
</dbReference>
<dbReference type="GO" id="GO:0004731">
    <property type="term" value="F:purine-nucleoside phosphorylase activity"/>
    <property type="evidence" value="ECO:0007669"/>
    <property type="project" value="InterPro"/>
</dbReference>
<reference evidence="3 4" key="1">
    <citation type="submission" date="2016-10" db="EMBL/GenBank/DDBJ databases">
        <authorList>
            <person name="de Groot N.N."/>
        </authorList>
    </citation>
    <scope>NUCLEOTIDE SEQUENCE [LARGE SCALE GENOMIC DNA]</scope>
    <source>
        <strain evidence="3 4">DSM 18979</strain>
    </source>
</reference>
<evidence type="ECO:0000313" key="3">
    <source>
        <dbReference type="EMBL" id="SES70327.1"/>
    </source>
</evidence>
<keyword evidence="4" id="KW-1185">Reference proteome</keyword>
<dbReference type="AlphaFoldDB" id="A0A1H9YMP4"/>
<name>A0A1H9YMP4_9FIRM</name>
<keyword evidence="1" id="KW-0328">Glycosyltransferase</keyword>
<dbReference type="InterPro" id="IPR011268">
    <property type="entry name" value="Purine_phosphorylase"/>
</dbReference>
<evidence type="ECO:0000256" key="2">
    <source>
        <dbReference type="ARBA" id="ARBA00022679"/>
    </source>
</evidence>
<proteinExistence type="predicted"/>